<dbReference type="SUPFAM" id="SSF55103">
    <property type="entry name" value="FAD-linked oxidases, C-terminal domain"/>
    <property type="match status" value="1"/>
</dbReference>
<comment type="cofactor">
    <cofactor evidence="7">
        <name>FAD</name>
        <dbReference type="ChEBI" id="CHEBI:57692"/>
    </cofactor>
</comment>
<dbReference type="InterPro" id="IPR016169">
    <property type="entry name" value="FAD-bd_PCMH_sub2"/>
</dbReference>
<name>A0A6B1DQ87_9CHLR</name>
<dbReference type="GO" id="GO:0008611">
    <property type="term" value="P:ether lipid biosynthetic process"/>
    <property type="evidence" value="ECO:0007669"/>
    <property type="project" value="UniProtKB-UniPathway"/>
</dbReference>
<protein>
    <submittedName>
        <fullName evidence="10">FAD-binding oxidoreductase</fullName>
    </submittedName>
</protein>
<dbReference type="Pfam" id="PF02913">
    <property type="entry name" value="FAD-oxidase_C"/>
    <property type="match status" value="1"/>
</dbReference>
<dbReference type="GO" id="GO:0071949">
    <property type="term" value="F:FAD binding"/>
    <property type="evidence" value="ECO:0007669"/>
    <property type="project" value="InterPro"/>
</dbReference>
<dbReference type="Gene3D" id="3.30.160.650">
    <property type="match status" value="1"/>
</dbReference>
<evidence type="ECO:0000256" key="6">
    <source>
        <dbReference type="PIRSR" id="PIRSR625650-2"/>
    </source>
</evidence>
<comment type="similarity">
    <text evidence="1">Belongs to the FAD-binding oxidoreductase/transferase type 4 family.</text>
</comment>
<sequence>MADKALNRSGQSLDQSLHDHLWGYRDTRFRLNERGVVELTGHRYDMSGTEMPLFWPFVQDILGHEIDPTDLKSPNAAPVVPEPRPCPEFRRAVETVLAKDRVSDNAKVRLNHSHGQTSNWELYQVIYENLERVADLVVWPESTEEAKQLIQLAGQHGVCLVPYGGGTNVSNALLLSPAETRPIVSVDMSRMNRVLSIDETNQTACVQAGITGSELERALRAEGWIVGHEPDSMELSTLGGWISTNASGMKKNRYGNIEQIVEKVTLISPRGEITHHDSAPRRSAGIQPRDLVFGSEGNLGLITEAVVNIHRIPEETRYASYVFPDFPRGVDFMLRLQRSGVVPASVRLVDNLQFRFSQALKPEATGLKAVEQTIQRTALEKLYRFDLRNISAATVVMEGSRSEVSHQARHIKSLAKSFRGVAGGSENGKRGYMLTYAIAYIRDFLAPYYISGETYETSTTWDNIHNVVDSVKQAALDLHAKHNLYGNPFISARITQVYHSGVCIYFTHGFSNRGLENPLEVFIDIEHGIREAILAADGSISHHHGVGKLRQRYLDRVMTSTSRSMLRELKHSADPDNVFGIGNGAFG</sequence>
<dbReference type="PANTHER" id="PTHR46568:SF1">
    <property type="entry name" value="ALKYLDIHYDROXYACETONEPHOSPHATE SYNTHASE, PEROXISOMAL"/>
    <property type="match status" value="1"/>
</dbReference>
<dbReference type="Gene3D" id="3.30.300.330">
    <property type="match status" value="1"/>
</dbReference>
<feature type="site" description="Important for enzyme activity" evidence="8">
    <location>
        <position position="347"/>
    </location>
</feature>
<evidence type="ECO:0000256" key="3">
    <source>
        <dbReference type="ARBA" id="ARBA00022827"/>
    </source>
</evidence>
<dbReference type="PANTHER" id="PTHR46568">
    <property type="entry name" value="ALKYLDIHYDROXYACETONEPHOSPHATE SYNTHASE, PEROXISOMAL"/>
    <property type="match status" value="1"/>
</dbReference>
<dbReference type="Gene3D" id="3.30.43.10">
    <property type="entry name" value="Uridine Diphospho-n-acetylenolpyruvylglucosamine Reductase, domain 2"/>
    <property type="match status" value="1"/>
</dbReference>
<dbReference type="EMBL" id="VXPY01000037">
    <property type="protein sequence ID" value="MYD89879.1"/>
    <property type="molecule type" value="Genomic_DNA"/>
</dbReference>
<dbReference type="UniPathway" id="UPA00781"/>
<feature type="binding site" evidence="7">
    <location>
        <begin position="231"/>
        <end position="237"/>
    </location>
    <ligand>
        <name>FAD</name>
        <dbReference type="ChEBI" id="CHEBI:57692"/>
    </ligand>
</feature>
<evidence type="ECO:0000256" key="8">
    <source>
        <dbReference type="PIRSR" id="PIRSR625650-4"/>
    </source>
</evidence>
<keyword evidence="4" id="KW-0560">Oxidoreductase</keyword>
<feature type="domain" description="FAD-binding PCMH-type" evidence="9">
    <location>
        <begin position="130"/>
        <end position="312"/>
    </location>
</feature>
<evidence type="ECO:0000256" key="7">
    <source>
        <dbReference type="PIRSR" id="PIRSR625650-3"/>
    </source>
</evidence>
<dbReference type="Gene3D" id="3.30.465.10">
    <property type="match status" value="1"/>
</dbReference>
<feature type="binding site" evidence="6">
    <location>
        <position position="442"/>
    </location>
    <ligand>
        <name>substrate</name>
    </ligand>
</feature>
<organism evidence="10">
    <name type="scientific">Caldilineaceae bacterium SB0662_bin_9</name>
    <dbReference type="NCBI Taxonomy" id="2605258"/>
    <lineage>
        <taxon>Bacteria</taxon>
        <taxon>Bacillati</taxon>
        <taxon>Chloroflexota</taxon>
        <taxon>Caldilineae</taxon>
        <taxon>Caldilineales</taxon>
        <taxon>Caldilineaceae</taxon>
    </lineage>
</organism>
<dbReference type="InterPro" id="IPR016171">
    <property type="entry name" value="Vanillyl_alc_oxidase_C-sub2"/>
</dbReference>
<gene>
    <name evidence="10" type="ORF">F4Y08_06000</name>
</gene>
<dbReference type="InterPro" id="IPR036318">
    <property type="entry name" value="FAD-bd_PCMH-like_sf"/>
</dbReference>
<dbReference type="Gene3D" id="3.30.70.3450">
    <property type="match status" value="1"/>
</dbReference>
<feature type="active site" description="Proton donor/acceptor" evidence="5">
    <location>
        <position position="505"/>
    </location>
</feature>
<dbReference type="Gene3D" id="1.10.45.10">
    <property type="entry name" value="Vanillyl-alcohol Oxidase, Chain A, domain 4"/>
    <property type="match status" value="1"/>
</dbReference>
<dbReference type="InterPro" id="IPR016166">
    <property type="entry name" value="FAD-bd_PCMH"/>
</dbReference>
<dbReference type="InterPro" id="IPR006094">
    <property type="entry name" value="Oxid_FAD_bind_N"/>
</dbReference>
<evidence type="ECO:0000256" key="1">
    <source>
        <dbReference type="ARBA" id="ARBA00008000"/>
    </source>
</evidence>
<dbReference type="GO" id="GO:0008609">
    <property type="term" value="F:alkylglycerone-phosphate synthase activity"/>
    <property type="evidence" value="ECO:0007669"/>
    <property type="project" value="InterPro"/>
</dbReference>
<accession>A0A6B1DQ87</accession>
<evidence type="ECO:0000256" key="4">
    <source>
        <dbReference type="ARBA" id="ARBA00023002"/>
    </source>
</evidence>
<dbReference type="GO" id="GO:0016491">
    <property type="term" value="F:oxidoreductase activity"/>
    <property type="evidence" value="ECO:0007669"/>
    <property type="project" value="UniProtKB-KW"/>
</dbReference>
<feature type="binding site" evidence="7">
    <location>
        <begin position="296"/>
        <end position="302"/>
    </location>
    <ligand>
        <name>FAD</name>
        <dbReference type="ChEBI" id="CHEBI:57692"/>
    </ligand>
</feature>
<dbReference type="SUPFAM" id="SSF56176">
    <property type="entry name" value="FAD-binding/transporter-associated domain-like"/>
    <property type="match status" value="1"/>
</dbReference>
<dbReference type="InterPro" id="IPR025650">
    <property type="entry name" value="Alkyl-DHAP_Synthase"/>
</dbReference>
<dbReference type="PROSITE" id="PS51387">
    <property type="entry name" value="FAD_PCMH"/>
    <property type="match status" value="1"/>
</dbReference>
<keyword evidence="3 7" id="KW-0274">FAD</keyword>
<dbReference type="AlphaFoldDB" id="A0A6B1DQ87"/>
<evidence type="ECO:0000256" key="2">
    <source>
        <dbReference type="ARBA" id="ARBA00022630"/>
    </source>
</evidence>
<comment type="caution">
    <text evidence="10">The sequence shown here is derived from an EMBL/GenBank/DDBJ whole genome shotgun (WGS) entry which is preliminary data.</text>
</comment>
<feature type="binding site" evidence="7">
    <location>
        <begin position="244"/>
        <end position="247"/>
    </location>
    <ligand>
        <name>FAD</name>
        <dbReference type="ChEBI" id="CHEBI:57692"/>
    </ligand>
</feature>
<dbReference type="InterPro" id="IPR016167">
    <property type="entry name" value="FAD-bd_PCMH_sub1"/>
</dbReference>
<evidence type="ECO:0000256" key="5">
    <source>
        <dbReference type="PIRSR" id="PIRSR625650-1"/>
    </source>
</evidence>
<keyword evidence="2" id="KW-0285">Flavoprotein</keyword>
<dbReference type="Pfam" id="PF01565">
    <property type="entry name" value="FAD_binding_4"/>
    <property type="match status" value="1"/>
</dbReference>
<dbReference type="InterPro" id="IPR004113">
    <property type="entry name" value="FAD-bd_oxidored_4_C"/>
</dbReference>
<evidence type="ECO:0000313" key="10">
    <source>
        <dbReference type="EMBL" id="MYD89879.1"/>
    </source>
</evidence>
<reference evidence="10" key="1">
    <citation type="submission" date="2019-09" db="EMBL/GenBank/DDBJ databases">
        <title>Characterisation of the sponge microbiome using genome-centric metagenomics.</title>
        <authorList>
            <person name="Engelberts J.P."/>
            <person name="Robbins S.J."/>
            <person name="De Goeij J.M."/>
            <person name="Aranda M."/>
            <person name="Bell S.C."/>
            <person name="Webster N.S."/>
        </authorList>
    </citation>
    <scope>NUCLEOTIDE SEQUENCE</scope>
    <source>
        <strain evidence="10">SB0662_bin_9</strain>
    </source>
</reference>
<proteinExistence type="inferred from homology"/>
<evidence type="ECO:0000259" key="9">
    <source>
        <dbReference type="PROSITE" id="PS51387"/>
    </source>
</evidence>
<dbReference type="InterPro" id="IPR016164">
    <property type="entry name" value="FAD-linked_Oxase-like_C"/>
</dbReference>